<evidence type="ECO:0000256" key="1">
    <source>
        <dbReference type="ARBA" id="ARBA00023125"/>
    </source>
</evidence>
<dbReference type="AlphaFoldDB" id="A0A7K3W691"/>
<accession>A0A7K3W691</accession>
<dbReference type="EMBL" id="JAAGWF010000027">
    <property type="protein sequence ID" value="NEK60228.1"/>
    <property type="molecule type" value="Genomic_DNA"/>
</dbReference>
<sequence>MDGKMTEPTDDSPTAVLLIDDRSVIREAAEALLRPHGFDVHTVDAVDAFERALTSRTFAIVMIDYLLQSDPVKRRAEGTPNGLSLVTAVRATQPGARIVLFSEGLEQEMVLRQAREAGVDGMITKGDTWERVAHGLRQVLDPGVVEYVSPSLRRPSTPRQTGFGALTPAEVSFLKRFVAHPGTRAQMMADQGLTPGNFDALINSIKRKVTDHMNLSGDPRATGDRLISNEVLLQWAMERGVE</sequence>
<dbReference type="SUPFAM" id="SSF52172">
    <property type="entry name" value="CheY-like"/>
    <property type="match status" value="1"/>
</dbReference>
<keyword evidence="2" id="KW-0597">Phosphoprotein</keyword>
<dbReference type="GO" id="GO:0000160">
    <property type="term" value="P:phosphorelay signal transduction system"/>
    <property type="evidence" value="ECO:0007669"/>
    <property type="project" value="InterPro"/>
</dbReference>
<dbReference type="InterPro" id="IPR039420">
    <property type="entry name" value="WalR-like"/>
</dbReference>
<dbReference type="PROSITE" id="PS50110">
    <property type="entry name" value="RESPONSE_REGULATORY"/>
    <property type="match status" value="1"/>
</dbReference>
<keyword evidence="1" id="KW-0238">DNA-binding</keyword>
<dbReference type="RefSeq" id="WP_163483746.1">
    <property type="nucleotide sequence ID" value="NZ_JAAGWF010000027.1"/>
</dbReference>
<proteinExistence type="predicted"/>
<dbReference type="Pfam" id="PF00072">
    <property type="entry name" value="Response_reg"/>
    <property type="match status" value="1"/>
</dbReference>
<reference evidence="4 5" key="1">
    <citation type="submission" date="2020-02" db="EMBL/GenBank/DDBJ databases">
        <title>Geodermatophilus sabuli CPCC 205279 I12A-02694.</title>
        <authorList>
            <person name="Jiang Z."/>
        </authorList>
    </citation>
    <scope>NUCLEOTIDE SEQUENCE [LARGE SCALE GENOMIC DNA]</scope>
    <source>
        <strain evidence="4 5">I12A-02694</strain>
    </source>
</reference>
<comment type="caution">
    <text evidence="4">The sequence shown here is derived from an EMBL/GenBank/DDBJ whole genome shotgun (WGS) entry which is preliminary data.</text>
</comment>
<dbReference type="InterPro" id="IPR011006">
    <property type="entry name" value="CheY-like_superfamily"/>
</dbReference>
<name>A0A7K3W691_9ACTN</name>
<dbReference type="SMART" id="SM00448">
    <property type="entry name" value="REC"/>
    <property type="match status" value="1"/>
</dbReference>
<dbReference type="InterPro" id="IPR001789">
    <property type="entry name" value="Sig_transdc_resp-reg_receiver"/>
</dbReference>
<protein>
    <submittedName>
        <fullName evidence="4">Response regulator</fullName>
    </submittedName>
</protein>
<evidence type="ECO:0000259" key="3">
    <source>
        <dbReference type="PROSITE" id="PS50110"/>
    </source>
</evidence>
<keyword evidence="5" id="KW-1185">Reference proteome</keyword>
<dbReference type="Proteomes" id="UP000470246">
    <property type="component" value="Unassembled WGS sequence"/>
</dbReference>
<evidence type="ECO:0000313" key="5">
    <source>
        <dbReference type="Proteomes" id="UP000470246"/>
    </source>
</evidence>
<dbReference type="Gene3D" id="3.40.50.2300">
    <property type="match status" value="1"/>
</dbReference>
<feature type="modified residue" description="4-aspartylphosphate" evidence="2">
    <location>
        <position position="64"/>
    </location>
</feature>
<dbReference type="PANTHER" id="PTHR43214">
    <property type="entry name" value="TWO-COMPONENT RESPONSE REGULATOR"/>
    <property type="match status" value="1"/>
</dbReference>
<feature type="domain" description="Response regulatory" evidence="3">
    <location>
        <begin position="15"/>
        <end position="140"/>
    </location>
</feature>
<evidence type="ECO:0000313" key="4">
    <source>
        <dbReference type="EMBL" id="NEK60228.1"/>
    </source>
</evidence>
<evidence type="ECO:0000256" key="2">
    <source>
        <dbReference type="PROSITE-ProRule" id="PRU00169"/>
    </source>
</evidence>
<gene>
    <name evidence="4" type="ORF">GCU56_20430</name>
</gene>
<dbReference type="GO" id="GO:0003677">
    <property type="term" value="F:DNA binding"/>
    <property type="evidence" value="ECO:0007669"/>
    <property type="project" value="UniProtKB-KW"/>
</dbReference>
<organism evidence="4 5">
    <name type="scientific">Geodermatophilus sabuli</name>
    <dbReference type="NCBI Taxonomy" id="1564158"/>
    <lineage>
        <taxon>Bacteria</taxon>
        <taxon>Bacillati</taxon>
        <taxon>Actinomycetota</taxon>
        <taxon>Actinomycetes</taxon>
        <taxon>Geodermatophilales</taxon>
        <taxon>Geodermatophilaceae</taxon>
        <taxon>Geodermatophilus</taxon>
    </lineage>
</organism>